<dbReference type="Proteomes" id="UP000242351">
    <property type="component" value="Unassembled WGS sequence"/>
</dbReference>
<dbReference type="EMBL" id="PGOZ01000001">
    <property type="protein sequence ID" value="PJI34033.1"/>
    <property type="molecule type" value="Genomic_DNA"/>
</dbReference>
<sequence>MIFRIKKKHEVGFKLWLEKLGYTKKELADGSSTFGGKGTRKALSYVFLKKDLTGNAACQVLFGEYEEHLDNPNYLDVKVA</sequence>
<comment type="caution">
    <text evidence="1">The sequence shown here is derived from an EMBL/GenBank/DDBJ whole genome shotgun (WGS) entry which is preliminary data.</text>
</comment>
<proteinExistence type="predicted"/>
<name>A0A2H9UQX7_9GAMM</name>
<evidence type="ECO:0000313" key="1">
    <source>
        <dbReference type="EMBL" id="PJI34033.1"/>
    </source>
</evidence>
<accession>A0A2H9UQX7</accession>
<gene>
    <name evidence="1" type="ORF">CU320_01480</name>
</gene>
<dbReference type="RefSeq" id="WP_100357057.1">
    <property type="nucleotide sequence ID" value="NZ_PGOZ01000001.1"/>
</dbReference>
<organism evidence="1 2">
    <name type="scientific">Acinetobacter pseudolwoffii</name>
    <dbReference type="NCBI Taxonomy" id="2053287"/>
    <lineage>
        <taxon>Bacteria</taxon>
        <taxon>Pseudomonadati</taxon>
        <taxon>Pseudomonadota</taxon>
        <taxon>Gammaproteobacteria</taxon>
        <taxon>Moraxellales</taxon>
        <taxon>Moraxellaceae</taxon>
        <taxon>Acinetobacter</taxon>
    </lineage>
</organism>
<reference evidence="1 2" key="1">
    <citation type="submission" date="2017-11" db="EMBL/GenBank/DDBJ databases">
        <authorList>
            <person name="Han C.G."/>
        </authorList>
    </citation>
    <scope>NUCLEOTIDE SEQUENCE [LARGE SCALE GENOMIC DNA]</scope>
    <source>
        <strain evidence="1 2">ANC 5347</strain>
    </source>
</reference>
<protein>
    <submittedName>
        <fullName evidence="1">Uncharacterized protein</fullName>
    </submittedName>
</protein>
<dbReference type="AlphaFoldDB" id="A0A2H9UQX7"/>
<evidence type="ECO:0000313" key="2">
    <source>
        <dbReference type="Proteomes" id="UP000242351"/>
    </source>
</evidence>
<reference evidence="1 2" key="2">
    <citation type="submission" date="2017-12" db="EMBL/GenBank/DDBJ databases">
        <title>Revising the taxonomy of the Acinetobacter lwoffii group: the description of Acinetobacter pseudolwoffii sp. nov. and emended description of Acinetobacter lwoffii.</title>
        <authorList>
            <person name="Nemec A."/>
        </authorList>
    </citation>
    <scope>NUCLEOTIDE SEQUENCE [LARGE SCALE GENOMIC DNA]</scope>
    <source>
        <strain evidence="1 2">ANC 5347</strain>
    </source>
</reference>